<evidence type="ECO:0000313" key="2">
    <source>
        <dbReference type="Proteomes" id="UP001355206"/>
    </source>
</evidence>
<keyword evidence="2" id="KW-1185">Reference proteome</keyword>
<dbReference type="RefSeq" id="WP_331294318.1">
    <property type="nucleotide sequence ID" value="NZ_MLBR01000033.1"/>
</dbReference>
<name>A0ABU7THA0_9HYPH</name>
<gene>
    <name evidence="1" type="ORF">MOTC310_01145</name>
</gene>
<dbReference type="Proteomes" id="UP001355206">
    <property type="component" value="Unassembled WGS sequence"/>
</dbReference>
<comment type="caution">
    <text evidence="1">The sequence shown here is derived from an EMBL/GenBank/DDBJ whole genome shotgun (WGS) entry which is preliminary data.</text>
</comment>
<evidence type="ECO:0000313" key="1">
    <source>
        <dbReference type="EMBL" id="MEE7489160.1"/>
    </source>
</evidence>
<protein>
    <recommendedName>
        <fullName evidence="3">XRE family transcriptional regulator</fullName>
    </recommendedName>
</protein>
<accession>A0ABU7THA0</accession>
<organism evidence="1 2">
    <name type="scientific">Methylobacterium oryzae</name>
    <dbReference type="NCBI Taxonomy" id="334852"/>
    <lineage>
        <taxon>Bacteria</taxon>
        <taxon>Pseudomonadati</taxon>
        <taxon>Pseudomonadota</taxon>
        <taxon>Alphaproteobacteria</taxon>
        <taxon>Hyphomicrobiales</taxon>
        <taxon>Methylobacteriaceae</taxon>
        <taxon>Methylobacterium</taxon>
    </lineage>
</organism>
<sequence>MIPTVQADALLGRLAEALGCPVEIFFPQSTHAAGCTSGDAFPDCDALPTLELLRLWETLREPVSRQRVLAAARQEARTLRAARAEDAAAG</sequence>
<dbReference type="EMBL" id="MLCA01000001">
    <property type="protein sequence ID" value="MEE7489160.1"/>
    <property type="molecule type" value="Genomic_DNA"/>
</dbReference>
<reference evidence="1 2" key="1">
    <citation type="journal article" date="2012" name="Genet. Mol. Biol.">
        <title>Analysis of 16S rRNA and mxaF genes revealing insights into Methylobacterium niche-specific plant association.</title>
        <authorList>
            <person name="Dourado M.N."/>
            <person name="Andreote F.D."/>
            <person name="Dini-Andreote F."/>
            <person name="Conti R."/>
            <person name="Araujo J.M."/>
            <person name="Araujo W.L."/>
        </authorList>
    </citation>
    <scope>NUCLEOTIDE SEQUENCE [LARGE SCALE GENOMIC DNA]</scope>
    <source>
        <strain evidence="1 2">TC3-10</strain>
    </source>
</reference>
<proteinExistence type="predicted"/>
<evidence type="ECO:0008006" key="3">
    <source>
        <dbReference type="Google" id="ProtNLM"/>
    </source>
</evidence>